<keyword evidence="4 7" id="KW-0812">Transmembrane</keyword>
<dbReference type="Gene3D" id="3.30.420.270">
    <property type="match status" value="1"/>
</dbReference>
<evidence type="ECO:0000256" key="6">
    <source>
        <dbReference type="ARBA" id="ARBA00023136"/>
    </source>
</evidence>
<keyword evidence="7" id="KW-0813">Transport</keyword>
<evidence type="ECO:0000313" key="10">
    <source>
        <dbReference type="Proteomes" id="UP000093514"/>
    </source>
</evidence>
<comment type="similarity">
    <text evidence="2 7">Belongs to the ExbD/TolR family.</text>
</comment>
<evidence type="ECO:0000256" key="3">
    <source>
        <dbReference type="ARBA" id="ARBA00022475"/>
    </source>
</evidence>
<evidence type="ECO:0000256" key="1">
    <source>
        <dbReference type="ARBA" id="ARBA00004162"/>
    </source>
</evidence>
<evidence type="ECO:0000256" key="4">
    <source>
        <dbReference type="ARBA" id="ARBA00022692"/>
    </source>
</evidence>
<dbReference type="Proteomes" id="UP000093514">
    <property type="component" value="Unassembled WGS sequence"/>
</dbReference>
<keyword evidence="3" id="KW-1003">Cell membrane</keyword>
<comment type="caution">
    <text evidence="9">The sequence shown here is derived from an EMBL/GenBank/DDBJ whole genome shotgun (WGS) entry which is preliminary data.</text>
</comment>
<keyword evidence="7" id="KW-0653">Protein transport</keyword>
<dbReference type="OrthoDB" id="2112564at2"/>
<protein>
    <submittedName>
        <fullName evidence="9">Biopolymer transporter ExbD</fullName>
    </submittedName>
</protein>
<dbReference type="GO" id="GO:0022857">
    <property type="term" value="F:transmembrane transporter activity"/>
    <property type="evidence" value="ECO:0007669"/>
    <property type="project" value="InterPro"/>
</dbReference>
<dbReference type="RefSeq" id="WP_068717711.1">
    <property type="nucleotide sequence ID" value="NZ_LWDV01000009.1"/>
</dbReference>
<dbReference type="Pfam" id="PF02472">
    <property type="entry name" value="ExbD"/>
    <property type="match status" value="1"/>
</dbReference>
<evidence type="ECO:0000256" key="8">
    <source>
        <dbReference type="SAM" id="Phobius"/>
    </source>
</evidence>
<keyword evidence="10" id="KW-1185">Reference proteome</keyword>
<gene>
    <name evidence="9" type="ORF">U472_09120</name>
</gene>
<dbReference type="PANTHER" id="PTHR30558:SF3">
    <property type="entry name" value="BIOPOLYMER TRANSPORT PROTEIN EXBD-RELATED"/>
    <property type="match status" value="1"/>
</dbReference>
<keyword evidence="6 8" id="KW-0472">Membrane</keyword>
<reference evidence="9 10" key="2">
    <citation type="submission" date="2016-08" db="EMBL/GenBank/DDBJ databases">
        <title>Orenia metallireducens sp. nov. strain Z6, a Novel Metal-reducing Firmicute from the Deep Subsurface.</title>
        <authorList>
            <person name="Maxim B.I."/>
            <person name="Kenneth K."/>
            <person name="Flynn T.M."/>
            <person name="Oloughlin E.J."/>
            <person name="Locke R.A."/>
            <person name="Weber J.R."/>
            <person name="Egan S.M."/>
            <person name="Mackie R.I."/>
            <person name="Cann I.K."/>
        </authorList>
    </citation>
    <scope>NUCLEOTIDE SEQUENCE [LARGE SCALE GENOMIC DNA]</scope>
    <source>
        <strain evidence="9 10">Z6</strain>
    </source>
</reference>
<feature type="transmembrane region" description="Helical" evidence="8">
    <location>
        <begin position="12"/>
        <end position="31"/>
    </location>
</feature>
<name>A0A1C0A7D9_9FIRM</name>
<keyword evidence="5 8" id="KW-1133">Transmembrane helix</keyword>
<accession>A0A1C0A7D9</accession>
<comment type="subcellular location">
    <subcellularLocation>
        <location evidence="1">Cell membrane</location>
        <topology evidence="1">Single-pass membrane protein</topology>
    </subcellularLocation>
    <subcellularLocation>
        <location evidence="7">Cell membrane</location>
        <topology evidence="7">Single-pass type II membrane protein</topology>
    </subcellularLocation>
</comment>
<dbReference type="GO" id="GO:0005886">
    <property type="term" value="C:plasma membrane"/>
    <property type="evidence" value="ECO:0007669"/>
    <property type="project" value="UniProtKB-SubCell"/>
</dbReference>
<dbReference type="GO" id="GO:0015031">
    <property type="term" value="P:protein transport"/>
    <property type="evidence" value="ECO:0007669"/>
    <property type="project" value="UniProtKB-KW"/>
</dbReference>
<dbReference type="PANTHER" id="PTHR30558">
    <property type="entry name" value="EXBD MEMBRANE COMPONENT OF PMF-DRIVEN MACROMOLECULE IMPORT SYSTEM"/>
    <property type="match status" value="1"/>
</dbReference>
<evidence type="ECO:0000256" key="5">
    <source>
        <dbReference type="ARBA" id="ARBA00022989"/>
    </source>
</evidence>
<organism evidence="9 10">
    <name type="scientific">Orenia metallireducens</name>
    <dbReference type="NCBI Taxonomy" id="1413210"/>
    <lineage>
        <taxon>Bacteria</taxon>
        <taxon>Bacillati</taxon>
        <taxon>Bacillota</taxon>
        <taxon>Clostridia</taxon>
        <taxon>Halanaerobiales</taxon>
        <taxon>Halobacteroidaceae</taxon>
        <taxon>Orenia</taxon>
    </lineage>
</organism>
<dbReference type="AlphaFoldDB" id="A0A1C0A7D9"/>
<evidence type="ECO:0000256" key="7">
    <source>
        <dbReference type="RuleBase" id="RU003879"/>
    </source>
</evidence>
<evidence type="ECO:0000313" key="9">
    <source>
        <dbReference type="EMBL" id="OCL26166.1"/>
    </source>
</evidence>
<dbReference type="InterPro" id="IPR003400">
    <property type="entry name" value="ExbD"/>
</dbReference>
<proteinExistence type="inferred from homology"/>
<sequence length="136" mass="15539">MFKSNLKKRPNIQILPMIDVIFFLLVFFMLFTTFKTTPTGLEINLPKAKTVTQQNEDIKLTLNIAENGQIYLDGDLIDSKALEFEVSKIIKKSPDAIFIIKADKEVRYEKIINVMDTVRNVGGYRLALAANKEKLD</sequence>
<reference evidence="10" key="1">
    <citation type="submission" date="2016-07" db="EMBL/GenBank/DDBJ databases">
        <authorList>
            <person name="Florea S."/>
            <person name="Webb J.S."/>
            <person name="Jaromczyk J."/>
            <person name="Schardl C.L."/>
        </authorList>
    </citation>
    <scope>NUCLEOTIDE SEQUENCE [LARGE SCALE GENOMIC DNA]</scope>
    <source>
        <strain evidence="10">Z6</strain>
    </source>
</reference>
<dbReference type="EMBL" id="LWDV01000009">
    <property type="protein sequence ID" value="OCL26166.1"/>
    <property type="molecule type" value="Genomic_DNA"/>
</dbReference>
<evidence type="ECO:0000256" key="2">
    <source>
        <dbReference type="ARBA" id="ARBA00005811"/>
    </source>
</evidence>